<dbReference type="Pfam" id="PF01095">
    <property type="entry name" value="Pectinesterase"/>
    <property type="match status" value="1"/>
</dbReference>
<dbReference type="PANTHER" id="PTHR31321">
    <property type="entry name" value="ACYL-COA THIOESTER HYDROLASE YBHC-RELATED"/>
    <property type="match status" value="1"/>
</dbReference>
<dbReference type="SUPFAM" id="SSF51126">
    <property type="entry name" value="Pectin lyase-like"/>
    <property type="match status" value="1"/>
</dbReference>
<dbReference type="InterPro" id="IPR011050">
    <property type="entry name" value="Pectin_lyase_fold/virulence"/>
</dbReference>
<organism evidence="7 8">
    <name type="scientific">Myriangium duriaei CBS 260.36</name>
    <dbReference type="NCBI Taxonomy" id="1168546"/>
    <lineage>
        <taxon>Eukaryota</taxon>
        <taxon>Fungi</taxon>
        <taxon>Dikarya</taxon>
        <taxon>Ascomycota</taxon>
        <taxon>Pezizomycotina</taxon>
        <taxon>Dothideomycetes</taxon>
        <taxon>Dothideomycetidae</taxon>
        <taxon>Myriangiales</taxon>
        <taxon>Myriangiaceae</taxon>
        <taxon>Myriangium</taxon>
    </lineage>
</organism>
<keyword evidence="5" id="KW-0063">Aspartyl esterase</keyword>
<feature type="domain" description="Pectinesterase catalytic" evidence="6">
    <location>
        <begin position="158"/>
        <end position="349"/>
    </location>
</feature>
<dbReference type="AlphaFoldDB" id="A0A9P4MGN6"/>
<proteinExistence type="inferred from homology"/>
<dbReference type="EC" id="3.1.1.11" evidence="3"/>
<dbReference type="InterPro" id="IPR012334">
    <property type="entry name" value="Pectin_lyas_fold"/>
</dbReference>
<evidence type="ECO:0000256" key="2">
    <source>
        <dbReference type="ARBA" id="ARBA00008891"/>
    </source>
</evidence>
<evidence type="ECO:0000256" key="1">
    <source>
        <dbReference type="ARBA" id="ARBA00005184"/>
    </source>
</evidence>
<dbReference type="GO" id="GO:0045490">
    <property type="term" value="P:pectin catabolic process"/>
    <property type="evidence" value="ECO:0007669"/>
    <property type="project" value="TreeGrafter"/>
</dbReference>
<name>A0A9P4MGN6_9PEZI</name>
<keyword evidence="4" id="KW-0378">Hydrolase</keyword>
<evidence type="ECO:0000313" key="8">
    <source>
        <dbReference type="Proteomes" id="UP000799439"/>
    </source>
</evidence>
<reference evidence="7" key="1">
    <citation type="journal article" date="2020" name="Stud. Mycol.">
        <title>101 Dothideomycetes genomes: a test case for predicting lifestyles and emergence of pathogens.</title>
        <authorList>
            <person name="Haridas S."/>
            <person name="Albert R."/>
            <person name="Binder M."/>
            <person name="Bloem J."/>
            <person name="Labutti K."/>
            <person name="Salamov A."/>
            <person name="Andreopoulos B."/>
            <person name="Baker S."/>
            <person name="Barry K."/>
            <person name="Bills G."/>
            <person name="Bluhm B."/>
            <person name="Cannon C."/>
            <person name="Castanera R."/>
            <person name="Culley D."/>
            <person name="Daum C."/>
            <person name="Ezra D."/>
            <person name="Gonzalez J."/>
            <person name="Henrissat B."/>
            <person name="Kuo A."/>
            <person name="Liang C."/>
            <person name="Lipzen A."/>
            <person name="Lutzoni F."/>
            <person name="Magnuson J."/>
            <person name="Mondo S."/>
            <person name="Nolan M."/>
            <person name="Ohm R."/>
            <person name="Pangilinan J."/>
            <person name="Park H.-J."/>
            <person name="Ramirez L."/>
            <person name="Alfaro M."/>
            <person name="Sun H."/>
            <person name="Tritt A."/>
            <person name="Yoshinaga Y."/>
            <person name="Zwiers L.-H."/>
            <person name="Turgeon B."/>
            <person name="Goodwin S."/>
            <person name="Spatafora J."/>
            <person name="Crous P."/>
            <person name="Grigoriev I."/>
        </authorList>
    </citation>
    <scope>NUCLEOTIDE SEQUENCE</scope>
    <source>
        <strain evidence="7">CBS 260.36</strain>
    </source>
</reference>
<evidence type="ECO:0000256" key="4">
    <source>
        <dbReference type="ARBA" id="ARBA00022801"/>
    </source>
</evidence>
<dbReference type="Gene3D" id="2.160.20.10">
    <property type="entry name" value="Single-stranded right-handed beta-helix, Pectin lyase-like"/>
    <property type="match status" value="1"/>
</dbReference>
<evidence type="ECO:0000256" key="3">
    <source>
        <dbReference type="ARBA" id="ARBA00013229"/>
    </source>
</evidence>
<protein>
    <recommendedName>
        <fullName evidence="3">pectinesterase</fullName>
        <ecNumber evidence="3">3.1.1.11</ecNumber>
    </recommendedName>
</protein>
<keyword evidence="8" id="KW-1185">Reference proteome</keyword>
<dbReference type="GO" id="GO:0030599">
    <property type="term" value="F:pectinesterase activity"/>
    <property type="evidence" value="ECO:0007669"/>
    <property type="project" value="UniProtKB-EC"/>
</dbReference>
<dbReference type="PANTHER" id="PTHR31321:SF137">
    <property type="entry name" value="PECTIN METHYL ESTERASE (EUROFUNG)"/>
    <property type="match status" value="1"/>
</dbReference>
<dbReference type="OrthoDB" id="2019149at2759"/>
<dbReference type="GO" id="GO:0042545">
    <property type="term" value="P:cell wall modification"/>
    <property type="evidence" value="ECO:0007669"/>
    <property type="project" value="InterPro"/>
</dbReference>
<comment type="pathway">
    <text evidence="1">Glycan metabolism; pectin degradation; 2-dehydro-3-deoxy-D-gluconate from pectin: step 1/5.</text>
</comment>
<evidence type="ECO:0000259" key="6">
    <source>
        <dbReference type="Pfam" id="PF01095"/>
    </source>
</evidence>
<comment type="similarity">
    <text evidence="2">Belongs to the pectinesterase family.</text>
</comment>
<accession>A0A9P4MGN6</accession>
<comment type="caution">
    <text evidence="7">The sequence shown here is derived from an EMBL/GenBank/DDBJ whole genome shotgun (WGS) entry which is preliminary data.</text>
</comment>
<sequence>MGIDRAQVQVGTFCPSKCRWIASCQAPTAKPLDGCPDGTLLVGPSSQFRTVQSAILSLPNNTHPYTILIQPGNYTEQVNITRPGPVTLLGVTSQPNSATNNLVKIIWHNATGTPSTGTYDNLFTSVLTVAPSQNASATGSGPSGTPVTPGTPFGNTDFRAYNIDLINAYLPYSAGPSLALSVSYANAGLYYCGIYSYQDTIYIGKLGSSYISNSIVGGQTDFLYGFGTLWIQSSTLQLRGCGGGITAWKGTNTTFVNHYGAYIHDSCVEKANSTLNITKQCALGRPWNAGHRSIFANCDLDDSIRDSGYIQWSATDPRLGPNLTMAEYHDYGAGFNLTGRLAANITKLLTPAQYAPYDTPAKVFEYPFTGKFGNTAWIDDKPSA</sequence>
<evidence type="ECO:0000256" key="5">
    <source>
        <dbReference type="ARBA" id="ARBA00023085"/>
    </source>
</evidence>
<gene>
    <name evidence="7" type="ORF">K461DRAFT_304953</name>
</gene>
<dbReference type="EMBL" id="ML996084">
    <property type="protein sequence ID" value="KAF2153825.1"/>
    <property type="molecule type" value="Genomic_DNA"/>
</dbReference>
<dbReference type="InterPro" id="IPR000070">
    <property type="entry name" value="Pectinesterase_cat"/>
</dbReference>
<evidence type="ECO:0000313" key="7">
    <source>
        <dbReference type="EMBL" id="KAF2153825.1"/>
    </source>
</evidence>
<dbReference type="Proteomes" id="UP000799439">
    <property type="component" value="Unassembled WGS sequence"/>
</dbReference>